<sequence length="426" mass="45338">MSENPPSELTSRTWLVIFGAFSSLFCTVGFLNCFGVFEEYYAEVPLANESESTIGWIGAICLFSLFSISTVAGALLDTFGAELLIWTGSVGTVFGVMMISLCTKLYQFILAQGFLLGISMSLVTWPAVGLVGQHIKKKSAAAMGIVIAGSSFGGIIWPIAIKQLLYKPNIGFGWTMRIVGFIMIPLLLFSCVVCKSPPKPPVAVEEASKIENGSVVNATNPVPEKVADRKMEVIALYKQPSMQLLCLAVFFIYFGMFAPFFYTTSYAVEKGFSTSLAFYTVSIVNGASFFGRIIPGIIADKFGRFNCFIIATLLAGVVAFCWTTVTSVAGLVIWCAAYGFASGGILSLQQACAAQVATPSTLGLAIGSVAGSTAFSSMANVPISGALVEKYGYLSLSIFTGVSLLLGAILLLAARLIQNRNLLAII</sequence>
<feature type="transmembrane region" description="Helical" evidence="3">
    <location>
        <begin position="12"/>
        <end position="37"/>
    </location>
</feature>
<feature type="transmembrane region" description="Helical" evidence="3">
    <location>
        <begin position="57"/>
        <end position="76"/>
    </location>
</feature>
<accession>A0AAD6MVV2</accession>
<feature type="transmembrane region" description="Helical" evidence="3">
    <location>
        <begin position="83"/>
        <end position="101"/>
    </location>
</feature>
<feature type="transmembrane region" description="Helical" evidence="3">
    <location>
        <begin position="305"/>
        <end position="325"/>
    </location>
</feature>
<feature type="transmembrane region" description="Helical" evidence="3">
    <location>
        <begin position="172"/>
        <end position="193"/>
    </location>
</feature>
<dbReference type="Pfam" id="PF07690">
    <property type="entry name" value="MFS_1"/>
    <property type="match status" value="1"/>
</dbReference>
<keyword evidence="3" id="KW-1133">Transmembrane helix</keyword>
<name>A0AAD6MVV2_9EURO</name>
<feature type="transmembrane region" description="Helical" evidence="3">
    <location>
        <begin position="360"/>
        <end position="379"/>
    </location>
</feature>
<organism evidence="5 6">
    <name type="scientific">Penicillium malachiteum</name>
    <dbReference type="NCBI Taxonomy" id="1324776"/>
    <lineage>
        <taxon>Eukaryota</taxon>
        <taxon>Fungi</taxon>
        <taxon>Dikarya</taxon>
        <taxon>Ascomycota</taxon>
        <taxon>Pezizomycotina</taxon>
        <taxon>Eurotiomycetes</taxon>
        <taxon>Eurotiomycetidae</taxon>
        <taxon>Eurotiales</taxon>
        <taxon>Aspergillaceae</taxon>
        <taxon>Penicillium</taxon>
    </lineage>
</organism>
<dbReference type="GO" id="GO:0016020">
    <property type="term" value="C:membrane"/>
    <property type="evidence" value="ECO:0007669"/>
    <property type="project" value="UniProtKB-SubCell"/>
</dbReference>
<reference evidence="5" key="2">
    <citation type="submission" date="2023-01" db="EMBL/GenBank/DDBJ databases">
        <authorList>
            <person name="Petersen C."/>
        </authorList>
    </citation>
    <scope>NUCLEOTIDE SEQUENCE</scope>
    <source>
        <strain evidence="5">IBT 17514</strain>
    </source>
</reference>
<comment type="caution">
    <text evidence="5">The sequence shown here is derived from an EMBL/GenBank/DDBJ whole genome shotgun (WGS) entry which is preliminary data.</text>
</comment>
<dbReference type="InterPro" id="IPR036259">
    <property type="entry name" value="MFS_trans_sf"/>
</dbReference>
<keyword evidence="3" id="KW-0812">Transmembrane</keyword>
<evidence type="ECO:0000256" key="1">
    <source>
        <dbReference type="ARBA" id="ARBA00004141"/>
    </source>
</evidence>
<feature type="transmembrane region" description="Helical" evidence="3">
    <location>
        <begin position="140"/>
        <end position="160"/>
    </location>
</feature>
<keyword evidence="3" id="KW-0472">Membrane</keyword>
<dbReference type="InterPro" id="IPR050327">
    <property type="entry name" value="Proton-linked_MCT"/>
</dbReference>
<dbReference type="InterPro" id="IPR011701">
    <property type="entry name" value="MFS"/>
</dbReference>
<dbReference type="PANTHER" id="PTHR11360">
    <property type="entry name" value="MONOCARBOXYLATE TRANSPORTER"/>
    <property type="match status" value="1"/>
</dbReference>
<comment type="similarity">
    <text evidence="2">Belongs to the major facilitator superfamily. Monocarboxylate porter (TC 2.A.1.13) family.</text>
</comment>
<dbReference type="AlphaFoldDB" id="A0AAD6MVV2"/>
<dbReference type="InterPro" id="IPR020846">
    <property type="entry name" value="MFS_dom"/>
</dbReference>
<evidence type="ECO:0000313" key="6">
    <source>
        <dbReference type="Proteomes" id="UP001215712"/>
    </source>
</evidence>
<feature type="domain" description="Major facilitator superfamily (MFS) profile" evidence="4">
    <location>
        <begin position="12"/>
        <end position="421"/>
    </location>
</feature>
<evidence type="ECO:0000259" key="4">
    <source>
        <dbReference type="PROSITE" id="PS50850"/>
    </source>
</evidence>
<dbReference type="SUPFAM" id="SSF103473">
    <property type="entry name" value="MFS general substrate transporter"/>
    <property type="match status" value="1"/>
</dbReference>
<evidence type="ECO:0000256" key="3">
    <source>
        <dbReference type="SAM" id="Phobius"/>
    </source>
</evidence>
<reference evidence="5" key="1">
    <citation type="journal article" date="2023" name="IMA Fungus">
        <title>Comparative genomic study of the Penicillium genus elucidates a diverse pangenome and 15 lateral gene transfer events.</title>
        <authorList>
            <person name="Petersen C."/>
            <person name="Sorensen T."/>
            <person name="Nielsen M.R."/>
            <person name="Sondergaard T.E."/>
            <person name="Sorensen J.L."/>
            <person name="Fitzpatrick D.A."/>
            <person name="Frisvad J.C."/>
            <person name="Nielsen K.L."/>
        </authorList>
    </citation>
    <scope>NUCLEOTIDE SEQUENCE</scope>
    <source>
        <strain evidence="5">IBT 17514</strain>
    </source>
</reference>
<evidence type="ECO:0000256" key="2">
    <source>
        <dbReference type="ARBA" id="ARBA00006727"/>
    </source>
</evidence>
<keyword evidence="6" id="KW-1185">Reference proteome</keyword>
<dbReference type="PANTHER" id="PTHR11360:SF250">
    <property type="entry name" value="MFS-TYPE TRANSPORTER AFUA_1G00970"/>
    <property type="match status" value="1"/>
</dbReference>
<dbReference type="PROSITE" id="PS50850">
    <property type="entry name" value="MFS"/>
    <property type="match status" value="1"/>
</dbReference>
<dbReference type="Proteomes" id="UP001215712">
    <property type="component" value="Unassembled WGS sequence"/>
</dbReference>
<evidence type="ECO:0000313" key="5">
    <source>
        <dbReference type="EMBL" id="KAJ5726824.1"/>
    </source>
</evidence>
<comment type="subcellular location">
    <subcellularLocation>
        <location evidence="1">Membrane</location>
        <topology evidence="1">Multi-pass membrane protein</topology>
    </subcellularLocation>
</comment>
<dbReference type="GO" id="GO:0022857">
    <property type="term" value="F:transmembrane transporter activity"/>
    <property type="evidence" value="ECO:0007669"/>
    <property type="project" value="InterPro"/>
</dbReference>
<proteinExistence type="inferred from homology"/>
<feature type="transmembrane region" description="Helical" evidence="3">
    <location>
        <begin position="244"/>
        <end position="264"/>
    </location>
</feature>
<dbReference type="Gene3D" id="1.20.1250.20">
    <property type="entry name" value="MFS general substrate transporter like domains"/>
    <property type="match status" value="2"/>
</dbReference>
<feature type="transmembrane region" description="Helical" evidence="3">
    <location>
        <begin position="107"/>
        <end position="128"/>
    </location>
</feature>
<dbReference type="EMBL" id="JAQJAN010000007">
    <property type="protein sequence ID" value="KAJ5726824.1"/>
    <property type="molecule type" value="Genomic_DNA"/>
</dbReference>
<dbReference type="CDD" id="cd17352">
    <property type="entry name" value="MFS_MCT_SLC16"/>
    <property type="match status" value="1"/>
</dbReference>
<gene>
    <name evidence="5" type="ORF">N7493_005851</name>
</gene>
<feature type="transmembrane region" description="Helical" evidence="3">
    <location>
        <begin position="391"/>
        <end position="413"/>
    </location>
</feature>
<feature type="transmembrane region" description="Helical" evidence="3">
    <location>
        <begin position="276"/>
        <end position="298"/>
    </location>
</feature>
<protein>
    <recommendedName>
        <fullName evidence="4">Major facilitator superfamily (MFS) profile domain-containing protein</fullName>
    </recommendedName>
</protein>
<feature type="transmembrane region" description="Helical" evidence="3">
    <location>
        <begin position="331"/>
        <end position="348"/>
    </location>
</feature>